<dbReference type="SUPFAM" id="SSF52540">
    <property type="entry name" value="P-loop containing nucleoside triphosphate hydrolases"/>
    <property type="match status" value="1"/>
</dbReference>
<dbReference type="InterPro" id="IPR027417">
    <property type="entry name" value="P-loop_NTPase"/>
</dbReference>
<dbReference type="CDD" id="cd01127">
    <property type="entry name" value="TrwB_TraG_TraD_VirD4"/>
    <property type="match status" value="1"/>
</dbReference>
<evidence type="ECO:0000256" key="3">
    <source>
        <dbReference type="ARBA" id="ARBA00022692"/>
    </source>
</evidence>
<dbReference type="Proteomes" id="UP000281028">
    <property type="component" value="Unassembled WGS sequence"/>
</dbReference>
<evidence type="ECO:0000313" key="6">
    <source>
        <dbReference type="EMBL" id="NSL86063.1"/>
    </source>
</evidence>
<dbReference type="PANTHER" id="PTHR37937:SF1">
    <property type="entry name" value="CONJUGATIVE TRANSFER: DNA TRANSPORT"/>
    <property type="match status" value="1"/>
</dbReference>
<gene>
    <name evidence="6" type="ORF">ECE50_004420</name>
</gene>
<dbReference type="Gene3D" id="3.40.50.300">
    <property type="entry name" value="P-loop containing nucleotide triphosphate hydrolases"/>
    <property type="match status" value="2"/>
</dbReference>
<sequence length="439" mass="49302">MSEFKDHFRHVEGLELITDASRLVLPPVTPRCTLSGADGRSIPFRVPLSEELMSKHLLLLGNIGTGKTTAISQIIRQIKDTMTADDVMVIFDTKGDFYERFHTANDIVISNDVSRFKGSNYWNIFREITIDGTPRSIRENALEIANNLFADKIKNTNQPFFPQAAKDILATFLTLCAMDESAVEENSNAGLVHYLENATKQELLEYFSENGQNRISSYLSPDAAAQSDGVLAELYQLLSEIFTGDFREHGSLSIRDLIRQKGGRIVFVEYDITVGSILAPVYRLLFDLAIKEGMGKNRSRGNTWFIIDEFRLIPNLQHIDNGINFGRSQGLKFVLGLQNIPQVYNAYGEAIAESLLSGLSTTISFRVDDKKSRDFIQHRYGSSLKKLVFRKSGQVAQGQIAEEVRTAKVIEDWDISRLGTGEAIIGIPNVQPFIFRFTQ</sequence>
<keyword evidence="7" id="KW-1185">Reference proteome</keyword>
<keyword evidence="4" id="KW-1133">Transmembrane helix</keyword>
<organism evidence="6 7">
    <name type="scientific">Chitinophaga solisilvae</name>
    <dbReference type="NCBI Taxonomy" id="1233460"/>
    <lineage>
        <taxon>Bacteria</taxon>
        <taxon>Pseudomonadati</taxon>
        <taxon>Bacteroidota</taxon>
        <taxon>Chitinophagia</taxon>
        <taxon>Chitinophagales</taxon>
        <taxon>Chitinophagaceae</taxon>
        <taxon>Chitinophaga</taxon>
    </lineage>
</organism>
<keyword evidence="6" id="KW-0238">DNA-binding</keyword>
<keyword evidence="5" id="KW-0472">Membrane</keyword>
<name>A0A3S1D2C1_9BACT</name>
<dbReference type="Pfam" id="PF10412">
    <property type="entry name" value="TrwB_AAD_bind"/>
    <property type="match status" value="1"/>
</dbReference>
<dbReference type="AlphaFoldDB" id="A0A3S1D2C1"/>
<dbReference type="OrthoDB" id="9806951at2"/>
<dbReference type="PANTHER" id="PTHR37937">
    <property type="entry name" value="CONJUGATIVE TRANSFER: DNA TRANSPORT"/>
    <property type="match status" value="1"/>
</dbReference>
<dbReference type="EMBL" id="RIAR02000001">
    <property type="protein sequence ID" value="NSL86063.1"/>
    <property type="molecule type" value="Genomic_DNA"/>
</dbReference>
<dbReference type="GO" id="GO:0005886">
    <property type="term" value="C:plasma membrane"/>
    <property type="evidence" value="ECO:0007669"/>
    <property type="project" value="UniProtKB-SubCell"/>
</dbReference>
<evidence type="ECO:0000256" key="1">
    <source>
        <dbReference type="ARBA" id="ARBA00004651"/>
    </source>
</evidence>
<evidence type="ECO:0000313" key="7">
    <source>
        <dbReference type="Proteomes" id="UP000281028"/>
    </source>
</evidence>
<comment type="caution">
    <text evidence="6">The sequence shown here is derived from an EMBL/GenBank/DDBJ whole genome shotgun (WGS) entry which is preliminary data.</text>
</comment>
<dbReference type="InterPro" id="IPR019476">
    <property type="entry name" value="T4SS_TraD_DNA-bd"/>
</dbReference>
<reference evidence="6" key="1">
    <citation type="submission" date="2020-05" db="EMBL/GenBank/DDBJ databases">
        <title>Chitinophaga laudate sp. nov., isolated from a tropical peat swamp.</title>
        <authorList>
            <person name="Goh C.B.S."/>
            <person name="Lee M.S."/>
            <person name="Parimannan S."/>
            <person name="Pasbakhsh P."/>
            <person name="Yule C.M."/>
            <person name="Rajandas H."/>
            <person name="Loke S."/>
            <person name="Croft L."/>
            <person name="Tan J.B.L."/>
        </authorList>
    </citation>
    <scope>NUCLEOTIDE SEQUENCE</scope>
    <source>
        <strain evidence="6">Mgbs1</strain>
    </source>
</reference>
<dbReference type="GO" id="GO:0003677">
    <property type="term" value="F:DNA binding"/>
    <property type="evidence" value="ECO:0007669"/>
    <property type="project" value="UniProtKB-KW"/>
</dbReference>
<comment type="subcellular location">
    <subcellularLocation>
        <location evidence="1">Cell membrane</location>
        <topology evidence="1">Multi-pass membrane protein</topology>
    </subcellularLocation>
</comment>
<keyword evidence="3" id="KW-0812">Transmembrane</keyword>
<dbReference type="InterPro" id="IPR051539">
    <property type="entry name" value="T4SS-coupling_protein"/>
</dbReference>
<evidence type="ECO:0000256" key="4">
    <source>
        <dbReference type="ARBA" id="ARBA00022989"/>
    </source>
</evidence>
<protein>
    <submittedName>
        <fullName evidence="6">Type IV secretion system DNA-binding domain-containing protein</fullName>
    </submittedName>
</protein>
<accession>A0A3S1D2C1</accession>
<proteinExistence type="predicted"/>
<evidence type="ECO:0000256" key="5">
    <source>
        <dbReference type="ARBA" id="ARBA00023136"/>
    </source>
</evidence>
<keyword evidence="2" id="KW-1003">Cell membrane</keyword>
<evidence type="ECO:0000256" key="2">
    <source>
        <dbReference type="ARBA" id="ARBA00022475"/>
    </source>
</evidence>